<dbReference type="EMBL" id="HBUE01296584">
    <property type="protein sequence ID" value="CAG6576737.1"/>
    <property type="molecule type" value="Transcribed_RNA"/>
</dbReference>
<name>A0A8D8JRM8_CULPI</name>
<dbReference type="EMBL" id="HBUE01296574">
    <property type="protein sequence ID" value="CAG6576720.1"/>
    <property type="molecule type" value="Transcribed_RNA"/>
</dbReference>
<dbReference type="EMBL" id="HBUE01296582">
    <property type="protein sequence ID" value="CAG6576733.1"/>
    <property type="molecule type" value="Transcribed_RNA"/>
</dbReference>
<dbReference type="EMBL" id="HBUE01296580">
    <property type="protein sequence ID" value="CAG6576730.1"/>
    <property type="molecule type" value="Transcribed_RNA"/>
</dbReference>
<dbReference type="AlphaFoldDB" id="A0A8D8JRM8"/>
<sequence>MESRCQEPYWREDAAVQLDCYPLQGVPPSQVEQGSGGHLRAQERTDHAECHAYGRSGAGNQLDPERYRGASRQLHPDEDGDPGARVQPQADHVHAVHCRRSSLRHR</sequence>
<dbReference type="EMBL" id="HBUE01190691">
    <property type="protein sequence ID" value="CAG6525051.1"/>
    <property type="molecule type" value="Transcribed_RNA"/>
</dbReference>
<protein>
    <submittedName>
        <fullName evidence="2">(northern house mosquito) hypothetical protein</fullName>
    </submittedName>
</protein>
<dbReference type="EMBL" id="HBUE01190683">
    <property type="protein sequence ID" value="CAG6525037.1"/>
    <property type="molecule type" value="Transcribed_RNA"/>
</dbReference>
<organism evidence="2">
    <name type="scientific">Culex pipiens</name>
    <name type="common">House mosquito</name>
    <dbReference type="NCBI Taxonomy" id="7175"/>
    <lineage>
        <taxon>Eukaryota</taxon>
        <taxon>Metazoa</taxon>
        <taxon>Ecdysozoa</taxon>
        <taxon>Arthropoda</taxon>
        <taxon>Hexapoda</taxon>
        <taxon>Insecta</taxon>
        <taxon>Pterygota</taxon>
        <taxon>Neoptera</taxon>
        <taxon>Endopterygota</taxon>
        <taxon>Diptera</taxon>
        <taxon>Nematocera</taxon>
        <taxon>Culicoidea</taxon>
        <taxon>Culicidae</taxon>
        <taxon>Culicinae</taxon>
        <taxon>Culicini</taxon>
        <taxon>Culex</taxon>
        <taxon>Culex</taxon>
    </lineage>
</organism>
<dbReference type="EMBL" id="HBUE01296583">
    <property type="protein sequence ID" value="CAG6576736.1"/>
    <property type="molecule type" value="Transcribed_RNA"/>
</dbReference>
<dbReference type="EMBL" id="HBUE01296575">
    <property type="protein sequence ID" value="CAG6576722.1"/>
    <property type="molecule type" value="Transcribed_RNA"/>
</dbReference>
<feature type="compositionally biased region" description="Basic residues" evidence="1">
    <location>
        <begin position="95"/>
        <end position="106"/>
    </location>
</feature>
<dbReference type="EMBL" id="HBUE01065857">
    <property type="protein sequence ID" value="CAG6470690.1"/>
    <property type="molecule type" value="Transcribed_RNA"/>
</dbReference>
<reference evidence="2" key="1">
    <citation type="submission" date="2021-05" db="EMBL/GenBank/DDBJ databases">
        <authorList>
            <person name="Alioto T."/>
            <person name="Alioto T."/>
            <person name="Gomez Garrido J."/>
        </authorList>
    </citation>
    <scope>NUCLEOTIDE SEQUENCE</scope>
</reference>
<feature type="region of interest" description="Disordered" evidence="1">
    <location>
        <begin position="26"/>
        <end position="106"/>
    </location>
</feature>
<dbReference type="EMBL" id="HBUE01296577">
    <property type="protein sequence ID" value="CAG6576724.1"/>
    <property type="molecule type" value="Transcribed_RNA"/>
</dbReference>
<dbReference type="EMBL" id="HBUE01190685">
    <property type="protein sequence ID" value="CAG6525041.1"/>
    <property type="molecule type" value="Transcribed_RNA"/>
</dbReference>
<dbReference type="EMBL" id="HBUE01190687">
    <property type="protein sequence ID" value="CAG6525044.1"/>
    <property type="molecule type" value="Transcribed_RNA"/>
</dbReference>
<dbReference type="EMBL" id="HBUE01296586">
    <property type="protein sequence ID" value="CAG6576740.1"/>
    <property type="molecule type" value="Transcribed_RNA"/>
</dbReference>
<dbReference type="EMBL" id="HBUE01190682">
    <property type="protein sequence ID" value="CAG6525035.1"/>
    <property type="molecule type" value="Transcribed_RNA"/>
</dbReference>
<dbReference type="EMBL" id="HBUE01190680">
    <property type="protein sequence ID" value="CAG6525033.1"/>
    <property type="molecule type" value="Transcribed_RNA"/>
</dbReference>
<dbReference type="EMBL" id="HBUE01296578">
    <property type="protein sequence ID" value="CAG6576726.1"/>
    <property type="molecule type" value="Transcribed_RNA"/>
</dbReference>
<dbReference type="EMBL" id="HBUE01190688">
    <property type="protein sequence ID" value="CAG6525047.1"/>
    <property type="molecule type" value="Transcribed_RNA"/>
</dbReference>
<evidence type="ECO:0000256" key="1">
    <source>
        <dbReference type="SAM" id="MobiDB-lite"/>
    </source>
</evidence>
<accession>A0A8D8JRM8</accession>
<proteinExistence type="predicted"/>
<dbReference type="EMBL" id="HBUE01190689">
    <property type="protein sequence ID" value="CAG6525048.1"/>
    <property type="molecule type" value="Transcribed_RNA"/>
</dbReference>
<dbReference type="EMBL" id="HBUE01190679">
    <property type="protein sequence ID" value="CAG6525031.1"/>
    <property type="molecule type" value="Transcribed_RNA"/>
</dbReference>
<feature type="compositionally biased region" description="Basic and acidic residues" evidence="1">
    <location>
        <begin position="40"/>
        <end position="52"/>
    </location>
</feature>
<evidence type="ECO:0000313" key="2">
    <source>
        <dbReference type="EMBL" id="CAG6576733.1"/>
    </source>
</evidence>
<dbReference type="EMBL" id="HBUE01065856">
    <property type="protein sequence ID" value="CAG6470686.1"/>
    <property type="molecule type" value="Transcribed_RNA"/>
</dbReference>